<accession>A0A8S5VF14</accession>
<evidence type="ECO:0000259" key="2">
    <source>
        <dbReference type="Pfam" id="PF10552"/>
    </source>
</evidence>
<evidence type="ECO:0000313" key="3">
    <source>
        <dbReference type="EMBL" id="DAG05346.1"/>
    </source>
</evidence>
<feature type="domain" description="KilA-N DNA-binding" evidence="1">
    <location>
        <begin position="5"/>
        <end position="90"/>
    </location>
</feature>
<evidence type="ECO:0008006" key="4">
    <source>
        <dbReference type="Google" id="ProtNLM"/>
    </source>
</evidence>
<organism evidence="3">
    <name type="scientific">Myoviridae sp. ctai52</name>
    <dbReference type="NCBI Taxonomy" id="2825134"/>
    <lineage>
        <taxon>Viruses</taxon>
        <taxon>Duplodnaviria</taxon>
        <taxon>Heunggongvirae</taxon>
        <taxon>Uroviricota</taxon>
        <taxon>Caudoviricetes</taxon>
    </lineage>
</organism>
<reference evidence="3" key="1">
    <citation type="journal article" date="2021" name="Proc. Natl. Acad. Sci. U.S.A.">
        <title>A Catalog of Tens of Thousands of Viruses from Human Metagenomes Reveals Hidden Associations with Chronic Diseases.</title>
        <authorList>
            <person name="Tisza M.J."/>
            <person name="Buck C.B."/>
        </authorList>
    </citation>
    <scope>NUCLEOTIDE SEQUENCE</scope>
    <source>
        <strain evidence="3">Ctai52</strain>
    </source>
</reference>
<sequence>MNDLQVINYKNERVLLTGQLAESYGTTNQIITNNFNRNKERYEEGKHFISLEGEEKKVFINQNQIDFGSLKNAKTIYLWTERGAFLHAKSLNTDKAWEVYDSLVEHYFKVKDIGYQIPSTPMEALGLMFEVQKQTDKRLEHLENNMTIDTTQQYHLEKMAKNKVIKLLGGKNSSAYLKYSKKVFAQLWRDYKDYFKIPSYRDTLKAKYHEAEEYLNTWYPSNNLKMEIEEANRFDY</sequence>
<evidence type="ECO:0000259" key="1">
    <source>
        <dbReference type="Pfam" id="PF10543"/>
    </source>
</evidence>
<proteinExistence type="predicted"/>
<name>A0A8S5VF14_9CAUD</name>
<dbReference type="EMBL" id="BK016258">
    <property type="protein sequence ID" value="DAG05346.1"/>
    <property type="molecule type" value="Genomic_DNA"/>
</dbReference>
<dbReference type="InterPro" id="IPR018878">
    <property type="entry name" value="ORF6C_dom"/>
</dbReference>
<dbReference type="Pfam" id="PF10543">
    <property type="entry name" value="ORF6N"/>
    <property type="match status" value="1"/>
</dbReference>
<protein>
    <recommendedName>
        <fullName evidence="4">Antirepressor</fullName>
    </recommendedName>
</protein>
<dbReference type="Pfam" id="PF10552">
    <property type="entry name" value="ORF6C"/>
    <property type="match status" value="1"/>
</dbReference>
<feature type="domain" description="ORF6C" evidence="2">
    <location>
        <begin position="130"/>
        <end position="228"/>
    </location>
</feature>
<dbReference type="InterPro" id="IPR018873">
    <property type="entry name" value="KilA-N_DNA-bd_domain"/>
</dbReference>